<organism evidence="2 3">
    <name type="scientific">Saccharopolyspora terrae</name>
    <dbReference type="NCBI Taxonomy" id="2530384"/>
    <lineage>
        <taxon>Bacteria</taxon>
        <taxon>Bacillati</taxon>
        <taxon>Actinomycetota</taxon>
        <taxon>Actinomycetes</taxon>
        <taxon>Pseudonocardiales</taxon>
        <taxon>Pseudonocardiaceae</taxon>
        <taxon>Saccharopolyspora</taxon>
    </lineage>
</organism>
<name>A0A4R4VVZ9_9PSEU</name>
<accession>A0A4R4VVZ9</accession>
<dbReference type="SUPFAM" id="SSF53335">
    <property type="entry name" value="S-adenosyl-L-methionine-dependent methyltransferases"/>
    <property type="match status" value="1"/>
</dbReference>
<reference evidence="2 3" key="1">
    <citation type="submission" date="2019-03" db="EMBL/GenBank/DDBJ databases">
        <title>Draft genome sequences of novel Actinobacteria.</title>
        <authorList>
            <person name="Sahin N."/>
            <person name="Ay H."/>
            <person name="Saygin H."/>
        </authorList>
    </citation>
    <scope>NUCLEOTIDE SEQUENCE [LARGE SCALE GENOMIC DNA]</scope>
    <source>
        <strain evidence="2 3">16K309</strain>
    </source>
</reference>
<dbReference type="CDD" id="cd02440">
    <property type="entry name" value="AdoMet_MTases"/>
    <property type="match status" value="1"/>
</dbReference>
<dbReference type="OrthoDB" id="3469983at2"/>
<gene>
    <name evidence="2" type="ORF">E1181_02930</name>
</gene>
<comment type="caution">
    <text evidence="2">The sequence shown here is derived from an EMBL/GenBank/DDBJ whole genome shotgun (WGS) entry which is preliminary data.</text>
</comment>
<keyword evidence="1 2" id="KW-0808">Transferase</keyword>
<dbReference type="AlphaFoldDB" id="A0A4R4VVZ9"/>
<evidence type="ECO:0000313" key="3">
    <source>
        <dbReference type="Proteomes" id="UP000295674"/>
    </source>
</evidence>
<sequence>MVVAVPDERYGDHVFDPDRDDEFERVRSLAAAYDPASRNYLAALEIGPGWRCLDVGAGPGTLSAWMAEQGCEVVALDRDTRFVSGIHPNVVPVEVNLSEPGLDLGRFDLVHSRFTLMHLPERDQLLARLATWVRPGGWLVLSDLAELGTASSPNEPYRRVSFAMWRGLAATIGTDINYGRQHPGTLATSGFADTGAAADFATVARDTPMANFLRLTINQCRPLIIGTGDADDTAIEQTLRYLSDPTTWDLSLLMITGWSRKAPV</sequence>
<protein>
    <submittedName>
        <fullName evidence="2">Class I SAM-dependent methyltransferase</fullName>
    </submittedName>
</protein>
<keyword evidence="3" id="KW-1185">Reference proteome</keyword>
<dbReference type="Proteomes" id="UP000295674">
    <property type="component" value="Unassembled WGS sequence"/>
</dbReference>
<dbReference type="PANTHER" id="PTHR43861:SF3">
    <property type="entry name" value="PUTATIVE (AFU_ORTHOLOGUE AFUA_2G14390)-RELATED"/>
    <property type="match status" value="1"/>
</dbReference>
<dbReference type="EMBL" id="SMKS01000002">
    <property type="protein sequence ID" value="TDD10202.1"/>
    <property type="molecule type" value="Genomic_DNA"/>
</dbReference>
<dbReference type="InterPro" id="IPR029063">
    <property type="entry name" value="SAM-dependent_MTases_sf"/>
</dbReference>
<dbReference type="GO" id="GO:0032259">
    <property type="term" value="P:methylation"/>
    <property type="evidence" value="ECO:0007669"/>
    <property type="project" value="UniProtKB-KW"/>
</dbReference>
<dbReference type="GO" id="GO:0008168">
    <property type="term" value="F:methyltransferase activity"/>
    <property type="evidence" value="ECO:0007669"/>
    <property type="project" value="UniProtKB-KW"/>
</dbReference>
<dbReference type="Gene3D" id="3.40.50.150">
    <property type="entry name" value="Vaccinia Virus protein VP39"/>
    <property type="match status" value="1"/>
</dbReference>
<evidence type="ECO:0000256" key="1">
    <source>
        <dbReference type="ARBA" id="ARBA00022679"/>
    </source>
</evidence>
<evidence type="ECO:0000313" key="2">
    <source>
        <dbReference type="EMBL" id="TDD10202.1"/>
    </source>
</evidence>
<keyword evidence="2" id="KW-0489">Methyltransferase</keyword>
<dbReference type="PANTHER" id="PTHR43861">
    <property type="entry name" value="TRANS-ACONITATE 2-METHYLTRANSFERASE-RELATED"/>
    <property type="match status" value="1"/>
</dbReference>
<proteinExistence type="predicted"/>
<dbReference type="Pfam" id="PF13489">
    <property type="entry name" value="Methyltransf_23"/>
    <property type="match status" value="1"/>
</dbReference>